<comment type="caution">
    <text evidence="3">The sequence shown here is derived from an EMBL/GenBank/DDBJ whole genome shotgun (WGS) entry which is preliminary data.</text>
</comment>
<name>A0A2V5K986_9BACL</name>
<dbReference type="SUPFAM" id="SSF52980">
    <property type="entry name" value="Restriction endonuclease-like"/>
    <property type="match status" value="1"/>
</dbReference>
<accession>A0A2V5K986</accession>
<dbReference type="Proteomes" id="UP000247476">
    <property type="component" value="Unassembled WGS sequence"/>
</dbReference>
<dbReference type="NCBIfam" id="NF009154">
    <property type="entry name" value="PRK12497.3-3"/>
    <property type="match status" value="1"/>
</dbReference>
<comment type="similarity">
    <text evidence="1 2">Belongs to the UPF0102 family.</text>
</comment>
<sequence>MTDGKPNGDRRRALGSKGETIAADHLAAEGYRIVDRNWRCPAGEIDLVAEKDGVTVFVEVRSRRETGTFGTPEESVDARKQRRIREVAQMYLYRHKAFDRRTRFDVVAVTFAADGSFGRLNHIQQAF</sequence>
<keyword evidence="4" id="KW-1185">Reference proteome</keyword>
<dbReference type="NCBIfam" id="NF009150">
    <property type="entry name" value="PRK12497.1-3"/>
    <property type="match status" value="1"/>
</dbReference>
<dbReference type="InterPro" id="IPR011856">
    <property type="entry name" value="tRNA_endonuc-like_dom_sf"/>
</dbReference>
<dbReference type="NCBIfam" id="TIGR00252">
    <property type="entry name" value="YraN family protein"/>
    <property type="match status" value="1"/>
</dbReference>
<dbReference type="OrthoDB" id="9802516at2"/>
<organism evidence="3 4">
    <name type="scientific">Paenibacillus flagellatus</name>
    <dbReference type="NCBI Taxonomy" id="2211139"/>
    <lineage>
        <taxon>Bacteria</taxon>
        <taxon>Bacillati</taxon>
        <taxon>Bacillota</taxon>
        <taxon>Bacilli</taxon>
        <taxon>Bacillales</taxon>
        <taxon>Paenibacillaceae</taxon>
        <taxon>Paenibacillus</taxon>
    </lineage>
</organism>
<dbReference type="InterPro" id="IPR011335">
    <property type="entry name" value="Restrct_endonuc-II-like"/>
</dbReference>
<gene>
    <name evidence="3" type="ORF">DLM86_29330</name>
</gene>
<dbReference type="InterPro" id="IPR003509">
    <property type="entry name" value="UPF0102_YraN-like"/>
</dbReference>
<dbReference type="Gene3D" id="3.40.1350.10">
    <property type="match status" value="1"/>
</dbReference>
<dbReference type="Pfam" id="PF02021">
    <property type="entry name" value="UPF0102"/>
    <property type="match status" value="1"/>
</dbReference>
<dbReference type="RefSeq" id="WP_110843611.1">
    <property type="nucleotide sequence ID" value="NZ_QJVJ01000019.1"/>
</dbReference>
<dbReference type="PANTHER" id="PTHR34039">
    <property type="entry name" value="UPF0102 PROTEIN YRAN"/>
    <property type="match status" value="1"/>
</dbReference>
<dbReference type="AlphaFoldDB" id="A0A2V5K986"/>
<evidence type="ECO:0000256" key="2">
    <source>
        <dbReference type="HAMAP-Rule" id="MF_00048"/>
    </source>
</evidence>
<dbReference type="EMBL" id="QJVJ01000019">
    <property type="protein sequence ID" value="PYI50350.1"/>
    <property type="molecule type" value="Genomic_DNA"/>
</dbReference>
<dbReference type="GO" id="GO:0003676">
    <property type="term" value="F:nucleic acid binding"/>
    <property type="evidence" value="ECO:0007669"/>
    <property type="project" value="InterPro"/>
</dbReference>
<evidence type="ECO:0000313" key="3">
    <source>
        <dbReference type="EMBL" id="PYI50350.1"/>
    </source>
</evidence>
<evidence type="ECO:0000313" key="4">
    <source>
        <dbReference type="Proteomes" id="UP000247476"/>
    </source>
</evidence>
<dbReference type="CDD" id="cd20736">
    <property type="entry name" value="PoNe_Nuclease"/>
    <property type="match status" value="1"/>
</dbReference>
<dbReference type="PANTHER" id="PTHR34039:SF1">
    <property type="entry name" value="UPF0102 PROTEIN YRAN"/>
    <property type="match status" value="1"/>
</dbReference>
<proteinExistence type="inferred from homology"/>
<dbReference type="HAMAP" id="MF_00048">
    <property type="entry name" value="UPF0102"/>
    <property type="match status" value="1"/>
</dbReference>
<evidence type="ECO:0000256" key="1">
    <source>
        <dbReference type="ARBA" id="ARBA00006738"/>
    </source>
</evidence>
<reference evidence="3 4" key="1">
    <citation type="submission" date="2018-05" db="EMBL/GenBank/DDBJ databases">
        <title>Paenibacillus flagellatus sp. nov., isolated from selenium mineral soil.</title>
        <authorList>
            <person name="Dai X."/>
        </authorList>
    </citation>
    <scope>NUCLEOTIDE SEQUENCE [LARGE SCALE GENOMIC DNA]</scope>
    <source>
        <strain evidence="3 4">DXL2</strain>
    </source>
</reference>
<protein>
    <recommendedName>
        <fullName evidence="2">UPF0102 protein DLM86_29330</fullName>
    </recommendedName>
</protein>